<protein>
    <submittedName>
        <fullName evidence="1">Haloacid dehalogenase</fullName>
    </submittedName>
</protein>
<dbReference type="EMBL" id="AP026800">
    <property type="protein sequence ID" value="BDR55097.1"/>
    <property type="molecule type" value="Genomic_DNA"/>
</dbReference>
<dbReference type="InterPro" id="IPR036412">
    <property type="entry name" value="HAD-like_sf"/>
</dbReference>
<sequence>MENKHNEVHDVMFDFGGVLVDWDPRPCLAENYSQDAIDRFLNFEEPWGFWRCNLLSNAGWGQEKIIEDYASTHDSEQSEMLRTYFDNYRLALKSMMPGMGDVLTELSEQGIGVWGLTNFTLPYVEAIKDKFAPVRLLQDILISAEEYLYKPDPLIYQLALHRFNLDPATTAFVDNELPNVEAANREGIIGVAYTDTDLLRSDLRELGLKL</sequence>
<dbReference type="PANTHER" id="PTHR43611">
    <property type="entry name" value="ALPHA-D-GLUCOSE 1-PHOSPHATE PHOSPHATASE"/>
    <property type="match status" value="1"/>
</dbReference>
<evidence type="ECO:0000313" key="2">
    <source>
        <dbReference type="Proteomes" id="UP001321748"/>
    </source>
</evidence>
<name>A0ABM8BDX4_9BIFI</name>
<evidence type="ECO:0000313" key="1">
    <source>
        <dbReference type="EMBL" id="BDR55097.1"/>
    </source>
</evidence>
<dbReference type="PANTHER" id="PTHR43611:SF3">
    <property type="entry name" value="FLAVIN MONONUCLEOTIDE HYDROLASE 1, CHLOROPLATIC"/>
    <property type="match status" value="1"/>
</dbReference>
<dbReference type="Gene3D" id="3.40.50.1000">
    <property type="entry name" value="HAD superfamily/HAD-like"/>
    <property type="match status" value="1"/>
</dbReference>
<gene>
    <name evidence="1" type="ORF">KIMH_12080</name>
</gene>
<keyword evidence="2" id="KW-1185">Reference proteome</keyword>
<dbReference type="InterPro" id="IPR006439">
    <property type="entry name" value="HAD-SF_hydro_IA"/>
</dbReference>
<organism evidence="1 2">
    <name type="scientific">Bombiscardovia apis</name>
    <dbReference type="NCBI Taxonomy" id="2932182"/>
    <lineage>
        <taxon>Bacteria</taxon>
        <taxon>Bacillati</taxon>
        <taxon>Actinomycetota</taxon>
        <taxon>Actinomycetes</taxon>
        <taxon>Bifidobacteriales</taxon>
        <taxon>Bifidobacteriaceae</taxon>
        <taxon>Bombiscardovia</taxon>
    </lineage>
</organism>
<dbReference type="Proteomes" id="UP001321748">
    <property type="component" value="Chromosome"/>
</dbReference>
<dbReference type="SFLD" id="SFLDS00003">
    <property type="entry name" value="Haloacid_Dehalogenase"/>
    <property type="match status" value="1"/>
</dbReference>
<dbReference type="RefSeq" id="WP_317642598.1">
    <property type="nucleotide sequence ID" value="NZ_AP026800.1"/>
</dbReference>
<dbReference type="SUPFAM" id="SSF56784">
    <property type="entry name" value="HAD-like"/>
    <property type="match status" value="1"/>
</dbReference>
<dbReference type="Pfam" id="PF00702">
    <property type="entry name" value="Hydrolase"/>
    <property type="match status" value="1"/>
</dbReference>
<dbReference type="PRINTS" id="PR00413">
    <property type="entry name" value="HADHALOGNASE"/>
</dbReference>
<proteinExistence type="predicted"/>
<accession>A0ABM8BDX4</accession>
<dbReference type="SFLD" id="SFLDG01129">
    <property type="entry name" value="C1.5:_HAD__Beta-PGM__Phosphata"/>
    <property type="match status" value="1"/>
</dbReference>
<reference evidence="1 2" key="1">
    <citation type="journal article" date="2023" name="Microbiol. Spectr.">
        <title>Symbiosis of Carpenter Bees with Uncharacterized Lactic Acid Bacteria Showing NAD Auxotrophy.</title>
        <authorList>
            <person name="Kawasaki S."/>
            <person name="Ozawa K."/>
            <person name="Mori T."/>
            <person name="Yamamoto A."/>
            <person name="Ito M."/>
            <person name="Ohkuma M."/>
            <person name="Sakamoto M."/>
            <person name="Matsutani M."/>
        </authorList>
    </citation>
    <scope>NUCLEOTIDE SEQUENCE [LARGE SCALE GENOMIC DNA]</scope>
    <source>
        <strain evidence="1 2">KimH</strain>
    </source>
</reference>
<dbReference type="NCBIfam" id="TIGR01509">
    <property type="entry name" value="HAD-SF-IA-v3"/>
    <property type="match status" value="1"/>
</dbReference>
<dbReference type="InterPro" id="IPR023214">
    <property type="entry name" value="HAD_sf"/>
</dbReference>